<dbReference type="GO" id="GO:0005576">
    <property type="term" value="C:extracellular region"/>
    <property type="evidence" value="ECO:0007669"/>
    <property type="project" value="TreeGrafter"/>
</dbReference>
<reference evidence="8 9" key="1">
    <citation type="submission" date="2018-07" db="EMBL/GenBank/DDBJ databases">
        <title>Bacillus sp. YLB-04 draft genome sequence.</title>
        <authorList>
            <person name="Yu L."/>
            <person name="Tang X."/>
        </authorList>
    </citation>
    <scope>NUCLEOTIDE SEQUENCE [LARGE SCALE GENOMIC DNA]</scope>
    <source>
        <strain evidence="8 9">YLB-04</strain>
    </source>
</reference>
<keyword evidence="3 5" id="KW-0378">Hydrolase</keyword>
<dbReference type="GO" id="GO:0008061">
    <property type="term" value="F:chitin binding"/>
    <property type="evidence" value="ECO:0007669"/>
    <property type="project" value="InterPro"/>
</dbReference>
<evidence type="ECO:0000256" key="2">
    <source>
        <dbReference type="ARBA" id="ARBA00012729"/>
    </source>
</evidence>
<dbReference type="EC" id="3.2.1.14" evidence="2"/>
<dbReference type="GO" id="GO:0008843">
    <property type="term" value="F:endochitinase activity"/>
    <property type="evidence" value="ECO:0007669"/>
    <property type="project" value="UniProtKB-EC"/>
</dbReference>
<dbReference type="InterPro" id="IPR050314">
    <property type="entry name" value="Glycosyl_Hydrlase_18"/>
</dbReference>
<dbReference type="EMBL" id="QNQT01000005">
    <property type="protein sequence ID" value="RDU36566.1"/>
    <property type="molecule type" value="Genomic_DNA"/>
</dbReference>
<keyword evidence="9" id="KW-1185">Reference proteome</keyword>
<dbReference type="Gene3D" id="3.20.20.80">
    <property type="entry name" value="Glycosidases"/>
    <property type="match status" value="1"/>
</dbReference>
<dbReference type="PROSITE" id="PS01095">
    <property type="entry name" value="GH18_1"/>
    <property type="match status" value="1"/>
</dbReference>
<dbReference type="Proteomes" id="UP000257144">
    <property type="component" value="Unassembled WGS sequence"/>
</dbReference>
<accession>A0A3D8GR67</accession>
<dbReference type="PANTHER" id="PTHR11177:SF317">
    <property type="entry name" value="CHITINASE 12-RELATED"/>
    <property type="match status" value="1"/>
</dbReference>
<evidence type="ECO:0000256" key="3">
    <source>
        <dbReference type="ARBA" id="ARBA00022801"/>
    </source>
</evidence>
<dbReference type="GO" id="GO:0005975">
    <property type="term" value="P:carbohydrate metabolic process"/>
    <property type="evidence" value="ECO:0007669"/>
    <property type="project" value="InterPro"/>
</dbReference>
<dbReference type="PROSITE" id="PS51910">
    <property type="entry name" value="GH18_2"/>
    <property type="match status" value="1"/>
</dbReference>
<dbReference type="Gene3D" id="3.40.5.30">
    <property type="entry name" value="(Trans)glycosidases - domain 2"/>
    <property type="match status" value="1"/>
</dbReference>
<comment type="similarity">
    <text evidence="6">Belongs to the glycosyl hydrolase 18 family.</text>
</comment>
<feature type="domain" description="GH18" evidence="7">
    <location>
        <begin position="59"/>
        <end position="371"/>
    </location>
</feature>
<proteinExistence type="inferred from homology"/>
<dbReference type="InterPro" id="IPR017853">
    <property type="entry name" value="GH"/>
</dbReference>
<evidence type="ECO:0000256" key="5">
    <source>
        <dbReference type="RuleBase" id="RU000489"/>
    </source>
</evidence>
<evidence type="ECO:0000313" key="9">
    <source>
        <dbReference type="Proteomes" id="UP000257144"/>
    </source>
</evidence>
<comment type="catalytic activity">
    <reaction evidence="1">
        <text>Random endo-hydrolysis of N-acetyl-beta-D-glucosaminide (1-&gt;4)-beta-linkages in chitin and chitodextrins.</text>
        <dbReference type="EC" id="3.2.1.14"/>
    </reaction>
</comment>
<dbReference type="Pfam" id="PF00704">
    <property type="entry name" value="Glyco_hydro_18"/>
    <property type="match status" value="1"/>
</dbReference>
<comment type="caution">
    <text evidence="8">The sequence shown here is derived from an EMBL/GenBank/DDBJ whole genome shotgun (WGS) entry which is preliminary data.</text>
</comment>
<evidence type="ECO:0000259" key="7">
    <source>
        <dbReference type="PROSITE" id="PS51910"/>
    </source>
</evidence>
<dbReference type="AlphaFoldDB" id="A0A3D8GR67"/>
<dbReference type="InterPro" id="IPR011583">
    <property type="entry name" value="Chitinase_II/V-like_cat"/>
</dbReference>
<keyword evidence="4 5" id="KW-0326">Glycosidase</keyword>
<dbReference type="GO" id="GO:0006032">
    <property type="term" value="P:chitin catabolic process"/>
    <property type="evidence" value="ECO:0007669"/>
    <property type="project" value="TreeGrafter"/>
</dbReference>
<dbReference type="RefSeq" id="WP_115452559.1">
    <property type="nucleotide sequence ID" value="NZ_QNQT01000005.1"/>
</dbReference>
<dbReference type="InterPro" id="IPR001223">
    <property type="entry name" value="Glyco_hydro18_cat"/>
</dbReference>
<sequence length="379" mass="41622">MLSRKKIVLGIMLLAFFAGGFFSGIYYSGNLGKDESIPSSNSKGKKNKNDKTNPSIASKVVIGYVQDFRNPEEIDYPAFTHILFSFAHPTADGSVLFNGSMARENLRKTVSLAHQEGAKAILAVGGWYHIQGGESYPYFSAAISNPEARKNLVNNLIRIVETENLDGIDLDFEHPWTKRDAASLELLAEELSERLKPAKKELSIAVYSKINAVTGEAVESVMYTPGIFKAADHVNIMAYDGQWDGGYNAENLAPYGFAENIVRYWSTQFDQLGIPREKLVLGVPLYGQPENPEAKQVSYAAIVEKDPSSAGKDTISMNDTVYFYNGIETVKKKTELAMANGFGGMMVWEAGHDSEGDTSIARAIGEKMKSISLASARRK</sequence>
<gene>
    <name evidence="8" type="ORF">DRW41_13660</name>
</gene>
<evidence type="ECO:0000313" key="8">
    <source>
        <dbReference type="EMBL" id="RDU36566.1"/>
    </source>
</evidence>
<dbReference type="SMART" id="SM00636">
    <property type="entry name" value="Glyco_18"/>
    <property type="match status" value="1"/>
</dbReference>
<name>A0A3D8GR67_9BACI</name>
<organism evidence="8 9">
    <name type="scientific">Neobacillus piezotolerans</name>
    <dbReference type="NCBI Taxonomy" id="2259171"/>
    <lineage>
        <taxon>Bacteria</taxon>
        <taxon>Bacillati</taxon>
        <taxon>Bacillota</taxon>
        <taxon>Bacilli</taxon>
        <taxon>Bacillales</taxon>
        <taxon>Bacillaceae</taxon>
        <taxon>Neobacillus</taxon>
    </lineage>
</organism>
<evidence type="ECO:0000256" key="4">
    <source>
        <dbReference type="ARBA" id="ARBA00023295"/>
    </source>
</evidence>
<evidence type="ECO:0000256" key="1">
    <source>
        <dbReference type="ARBA" id="ARBA00000822"/>
    </source>
</evidence>
<evidence type="ECO:0000256" key="6">
    <source>
        <dbReference type="RuleBase" id="RU004453"/>
    </source>
</evidence>
<dbReference type="InterPro" id="IPR001579">
    <property type="entry name" value="Glyco_hydro_18_chit_AS"/>
</dbReference>
<dbReference type="SUPFAM" id="SSF51445">
    <property type="entry name" value="(Trans)glycosidases"/>
    <property type="match status" value="1"/>
</dbReference>
<dbReference type="OrthoDB" id="9775889at2"/>
<protein>
    <recommendedName>
        <fullName evidence="2">chitinase</fullName>
        <ecNumber evidence="2">3.2.1.14</ecNumber>
    </recommendedName>
</protein>
<dbReference type="PANTHER" id="PTHR11177">
    <property type="entry name" value="CHITINASE"/>
    <property type="match status" value="1"/>
</dbReference>